<proteinExistence type="inferred from homology"/>
<evidence type="ECO:0000256" key="2">
    <source>
        <dbReference type="SAM" id="MobiDB-lite"/>
    </source>
</evidence>
<feature type="compositionally biased region" description="Basic and acidic residues" evidence="2">
    <location>
        <begin position="574"/>
        <end position="587"/>
    </location>
</feature>
<feature type="region of interest" description="Disordered" evidence="2">
    <location>
        <begin position="254"/>
        <end position="315"/>
    </location>
</feature>
<feature type="compositionally biased region" description="Basic and acidic residues" evidence="2">
    <location>
        <begin position="258"/>
        <end position="273"/>
    </location>
</feature>
<gene>
    <name evidence="4" type="ORF">niasHS_011689</name>
</gene>
<evidence type="ECO:0000313" key="5">
    <source>
        <dbReference type="Proteomes" id="UP001620645"/>
    </source>
</evidence>
<dbReference type="Gene3D" id="2.60.40.640">
    <property type="match status" value="2"/>
</dbReference>
<dbReference type="InterPro" id="IPR014752">
    <property type="entry name" value="Arrestin-like_C"/>
</dbReference>
<accession>A0ABD2IV07</accession>
<dbReference type="PANTHER" id="PTHR11188">
    <property type="entry name" value="ARRESTIN DOMAIN CONTAINING PROTEIN"/>
    <property type="match status" value="1"/>
</dbReference>
<evidence type="ECO:0000259" key="3">
    <source>
        <dbReference type="SMART" id="SM01017"/>
    </source>
</evidence>
<dbReference type="InterPro" id="IPR011022">
    <property type="entry name" value="Arrestin_C-like"/>
</dbReference>
<sequence>MVHKQKQLEETTAAPIAVAQNYNGTADIFEQFEIMFNGDKSVFFGNETVTGSLKIKLKQETVLNAIHLNFKGVAKWIGTGQKEDKEGQTEKIYFDKNFVLLERPPGHPGPGHFKFVAHFAYSLPFECPLPSGCETSYESGSAHIRYFARAILETEQREKFIAKKAFTIGSSPGLDQLVPPQPEPITCKETVRYGGGCCCCGCCCRHRIHAELQLPKSAYSPGENIVGSFHIDSRMARYAVDNIEVRLLDGAERIQPARADDQQGAKKEEDKVAPESGTDQQNQPEAEKRKKRNANKKKPPKTRREKHGKVPEASSVCQRVVAGRKLNGNALLAAVPEEKHEKRRRRLARLGMDNVVFIKVPAVIPTIEREVADDQQSVQHDQHAQQGQRVLMESPSTATIRARREPFIGVKYALQVALGTHILFEVPIKVVYPTIRNADDANGIKFVPFACGAQPISEPDEANLRGGPFMFTPQYPMYTESPSRQPQQLEAIKETVAELAPADHQLAPNGTAIVSDDGGGIVVPTMSELTETTVTTTTVHHTQQRHTVETMEQQQQQQLLPNGAKTYQHQQQHQQEENEQNHDERKQQQQHTVVTDEMPQHNAITQNGHAEPALNGELNGDMHHPTEQEHHILEKTYEIVENEDGTKTTIHKNTERHFPINDGPAAEDEMVDKTDQQQQLLHNQQMDVSMSG</sequence>
<dbReference type="AlphaFoldDB" id="A0ABD2IV07"/>
<dbReference type="InterPro" id="IPR011021">
    <property type="entry name" value="Arrestin-like_N"/>
</dbReference>
<dbReference type="Pfam" id="PF00339">
    <property type="entry name" value="Arrestin_N"/>
    <property type="match status" value="1"/>
</dbReference>
<evidence type="ECO:0000313" key="4">
    <source>
        <dbReference type="EMBL" id="KAL3081445.1"/>
    </source>
</evidence>
<feature type="domain" description="Arrestin C-terminal-like" evidence="3">
    <location>
        <begin position="204"/>
        <end position="434"/>
    </location>
</feature>
<dbReference type="SUPFAM" id="SSF81296">
    <property type="entry name" value="E set domains"/>
    <property type="match status" value="1"/>
</dbReference>
<dbReference type="SMART" id="SM01017">
    <property type="entry name" value="Arrestin_C"/>
    <property type="match status" value="1"/>
</dbReference>
<dbReference type="InterPro" id="IPR050357">
    <property type="entry name" value="Arrestin_domain-protein"/>
</dbReference>
<name>A0ABD2IV07_HETSC</name>
<comment type="caution">
    <text evidence="4">The sequence shown here is derived from an EMBL/GenBank/DDBJ whole genome shotgun (WGS) entry which is preliminary data.</text>
</comment>
<evidence type="ECO:0000256" key="1">
    <source>
        <dbReference type="ARBA" id="ARBA00005298"/>
    </source>
</evidence>
<dbReference type="EMBL" id="JBICCN010000273">
    <property type="protein sequence ID" value="KAL3081445.1"/>
    <property type="molecule type" value="Genomic_DNA"/>
</dbReference>
<feature type="region of interest" description="Disordered" evidence="2">
    <location>
        <begin position="542"/>
        <end position="593"/>
    </location>
</feature>
<comment type="similarity">
    <text evidence="1">Belongs to the arrestin family.</text>
</comment>
<reference evidence="4 5" key="1">
    <citation type="submission" date="2024-10" db="EMBL/GenBank/DDBJ databases">
        <authorList>
            <person name="Kim D."/>
        </authorList>
    </citation>
    <scope>NUCLEOTIDE SEQUENCE [LARGE SCALE GENOMIC DNA]</scope>
    <source>
        <strain evidence="4">Taebaek</strain>
    </source>
</reference>
<keyword evidence="5" id="KW-1185">Reference proteome</keyword>
<dbReference type="PANTHER" id="PTHR11188:SF3">
    <property type="entry name" value="ARRESTIN C-TERMINAL-LIKE DOMAIN-CONTAINING PROTEIN"/>
    <property type="match status" value="1"/>
</dbReference>
<dbReference type="InterPro" id="IPR014756">
    <property type="entry name" value="Ig_E-set"/>
</dbReference>
<organism evidence="4 5">
    <name type="scientific">Heterodera schachtii</name>
    <name type="common">Sugarbeet cyst nematode worm</name>
    <name type="synonym">Tylenchus schachtii</name>
    <dbReference type="NCBI Taxonomy" id="97005"/>
    <lineage>
        <taxon>Eukaryota</taxon>
        <taxon>Metazoa</taxon>
        <taxon>Ecdysozoa</taxon>
        <taxon>Nematoda</taxon>
        <taxon>Chromadorea</taxon>
        <taxon>Rhabditida</taxon>
        <taxon>Tylenchina</taxon>
        <taxon>Tylenchomorpha</taxon>
        <taxon>Tylenchoidea</taxon>
        <taxon>Heteroderidae</taxon>
        <taxon>Heteroderinae</taxon>
        <taxon>Heterodera</taxon>
    </lineage>
</organism>
<feature type="compositionally biased region" description="Low complexity" evidence="2">
    <location>
        <begin position="374"/>
        <end position="388"/>
    </location>
</feature>
<protein>
    <recommendedName>
        <fullName evidence="3">Arrestin C-terminal-like domain-containing protein</fullName>
    </recommendedName>
</protein>
<feature type="compositionally biased region" description="Basic residues" evidence="2">
    <location>
        <begin position="289"/>
        <end position="307"/>
    </location>
</feature>
<dbReference type="Proteomes" id="UP001620645">
    <property type="component" value="Unassembled WGS sequence"/>
</dbReference>
<feature type="region of interest" description="Disordered" evidence="2">
    <location>
        <begin position="373"/>
        <end position="395"/>
    </location>
</feature>